<dbReference type="OrthoDB" id="5416807at2759"/>
<gene>
    <name evidence="1" type="ORF">LY89DRAFT_670437</name>
</gene>
<proteinExistence type="predicted"/>
<sequence length="100" mass="11164">MGYFVDSEIVTTDWSFVKKDKASVESYCSSDTSDTTHDPNLQLPKHVADFFSGVDTRGYPQKETMAPKAQPWVQIWDGIVEPDSNGELLVACPKKCDFGE</sequence>
<evidence type="ECO:0000313" key="1">
    <source>
        <dbReference type="EMBL" id="KUJ15901.1"/>
    </source>
</evidence>
<dbReference type="Proteomes" id="UP000070700">
    <property type="component" value="Unassembled WGS sequence"/>
</dbReference>
<dbReference type="KEGG" id="psco:LY89DRAFT_670437"/>
<evidence type="ECO:0000313" key="2">
    <source>
        <dbReference type="Proteomes" id="UP000070700"/>
    </source>
</evidence>
<protein>
    <submittedName>
        <fullName evidence="1">Uncharacterized protein</fullName>
    </submittedName>
</protein>
<dbReference type="GeneID" id="28822888"/>
<dbReference type="InParanoid" id="A0A194X6U9"/>
<dbReference type="AlphaFoldDB" id="A0A194X6U9"/>
<keyword evidence="2" id="KW-1185">Reference proteome</keyword>
<dbReference type="RefSeq" id="XP_018070256.1">
    <property type="nucleotide sequence ID" value="XM_018213162.1"/>
</dbReference>
<dbReference type="EMBL" id="KQ947417">
    <property type="protein sequence ID" value="KUJ15901.1"/>
    <property type="molecule type" value="Genomic_DNA"/>
</dbReference>
<reference evidence="1 2" key="1">
    <citation type="submission" date="2015-10" db="EMBL/GenBank/DDBJ databases">
        <title>Full genome of DAOMC 229536 Phialocephala scopiformis, a fungal endophyte of spruce producing the potent anti-insectan compound rugulosin.</title>
        <authorList>
            <consortium name="DOE Joint Genome Institute"/>
            <person name="Walker A.K."/>
            <person name="Frasz S.L."/>
            <person name="Seifert K.A."/>
            <person name="Miller J.D."/>
            <person name="Mondo S.J."/>
            <person name="Labutti K."/>
            <person name="Lipzen A."/>
            <person name="Dockter R."/>
            <person name="Kennedy M."/>
            <person name="Grigoriev I.V."/>
            <person name="Spatafora J.W."/>
        </authorList>
    </citation>
    <scope>NUCLEOTIDE SEQUENCE [LARGE SCALE GENOMIC DNA]</scope>
    <source>
        <strain evidence="1 2">CBS 120377</strain>
    </source>
</reference>
<organism evidence="1 2">
    <name type="scientific">Mollisia scopiformis</name>
    <name type="common">Conifer needle endophyte fungus</name>
    <name type="synonym">Phialocephala scopiformis</name>
    <dbReference type="NCBI Taxonomy" id="149040"/>
    <lineage>
        <taxon>Eukaryota</taxon>
        <taxon>Fungi</taxon>
        <taxon>Dikarya</taxon>
        <taxon>Ascomycota</taxon>
        <taxon>Pezizomycotina</taxon>
        <taxon>Leotiomycetes</taxon>
        <taxon>Helotiales</taxon>
        <taxon>Mollisiaceae</taxon>
        <taxon>Mollisia</taxon>
    </lineage>
</organism>
<name>A0A194X6U9_MOLSC</name>
<accession>A0A194X6U9</accession>